<dbReference type="InterPro" id="IPR018523">
    <property type="entry name" value="Isocitrate_lyase_ph_CS"/>
</dbReference>
<dbReference type="GO" id="GO:0046872">
    <property type="term" value="F:metal ion binding"/>
    <property type="evidence" value="ECO:0007669"/>
    <property type="project" value="UniProtKB-KW"/>
</dbReference>
<dbReference type="CDD" id="cd00377">
    <property type="entry name" value="ICL_PEPM"/>
    <property type="match status" value="1"/>
</dbReference>
<dbReference type="PANTHER" id="PTHR21631">
    <property type="entry name" value="ISOCITRATE LYASE/MALATE SYNTHASE"/>
    <property type="match status" value="1"/>
</dbReference>
<dbReference type="InterPro" id="IPR040442">
    <property type="entry name" value="Pyrv_kinase-like_dom_sf"/>
</dbReference>
<keyword evidence="5 6" id="KW-0456">Lyase</keyword>
<keyword evidence="4" id="KW-0816">Tricarboxylic acid cycle</keyword>
<evidence type="ECO:0000313" key="10">
    <source>
        <dbReference type="EMBL" id="CAD9144391.1"/>
    </source>
</evidence>
<reference evidence="10" key="1">
    <citation type="submission" date="2021-01" db="EMBL/GenBank/DDBJ databases">
        <authorList>
            <person name="Corre E."/>
            <person name="Pelletier E."/>
            <person name="Niang G."/>
            <person name="Scheremetjew M."/>
            <person name="Finn R."/>
            <person name="Kale V."/>
            <person name="Holt S."/>
            <person name="Cochrane G."/>
            <person name="Meng A."/>
            <person name="Brown T."/>
            <person name="Cohen L."/>
        </authorList>
    </citation>
    <scope>NUCLEOTIDE SEQUENCE</scope>
    <source>
        <strain evidence="10">CCAP 1951/1</strain>
    </source>
</reference>
<dbReference type="PIRSF" id="PIRSF001362">
    <property type="entry name" value="Isocit_lyase"/>
    <property type="match status" value="1"/>
</dbReference>
<dbReference type="Pfam" id="PF00463">
    <property type="entry name" value="ICL"/>
    <property type="match status" value="2"/>
</dbReference>
<evidence type="ECO:0000256" key="4">
    <source>
        <dbReference type="ARBA" id="ARBA00022532"/>
    </source>
</evidence>
<dbReference type="InterPro" id="IPR006254">
    <property type="entry name" value="Isocitrate_lyase"/>
</dbReference>
<sequence>MLRSTASRLCFAARVAEIQKDWDTNPRWATVKRPFTAEQVVMLQGSVRPYDSHSKQMSEKAFKHLSKCKETGDCSVTFGALDPTQVVQMAKWATTIYVSGWQCSSTASTTNEPGPDLADYPCNTVPNKVDQLVKAQRFHDRKQWEASGGKPGPVDMLVPIIADADTGHGGLTAVMKLVKQFVEAGAAGIHLEDQRPGAKKCGHMGGKVLVSTQEHIDRLVAARLQSDILGASLLLVARTDSEAASLIDSNMDARDHPFIVGKGANGEDSVYAEHVRKQLAGNDEKLGIWNGKVDTLSHNDAVALAKDLVGTGLQSWCWDACRSRDGFFSFKGGTKASIARERAFAPYADICWMETAKPGLDQAAEFAAGIKDCGKFGGYNLSPSFNWDASGMTDEQMDSYCKDLGKLGFQFQFITLAGFHGSGLIADNLAGDFIKNKSMLGYVKRIQRKERETGCELLTHQTWSGAAYIDKCLSTVRGDASDIGILSAGSTETQFAK</sequence>
<gene>
    <name evidence="10" type="ORF">NDES1114_LOCUS29422</name>
</gene>
<feature type="active site" description="Proton acceptor" evidence="7">
    <location>
        <position position="201"/>
    </location>
</feature>
<evidence type="ECO:0000256" key="6">
    <source>
        <dbReference type="PIRNR" id="PIRNR001362"/>
    </source>
</evidence>
<dbReference type="PROSITE" id="PS00161">
    <property type="entry name" value="ISOCITRATE_LYASE"/>
    <property type="match status" value="1"/>
</dbReference>
<dbReference type="InterPro" id="IPR015813">
    <property type="entry name" value="Pyrv/PenolPyrv_kinase-like_dom"/>
</dbReference>
<dbReference type="NCBIfam" id="TIGR01346">
    <property type="entry name" value="isocit_lyase"/>
    <property type="match status" value="1"/>
</dbReference>
<evidence type="ECO:0000256" key="5">
    <source>
        <dbReference type="ARBA" id="ARBA00023239"/>
    </source>
</evidence>
<feature type="binding site" evidence="9">
    <location>
        <position position="163"/>
    </location>
    <ligand>
        <name>Mg(2+)</name>
        <dbReference type="ChEBI" id="CHEBI:18420"/>
    </ligand>
</feature>
<organism evidence="10">
    <name type="scientific">Neobodo designis</name>
    <name type="common">Flagellated protozoan</name>
    <name type="synonym">Bodo designis</name>
    <dbReference type="NCBI Taxonomy" id="312471"/>
    <lineage>
        <taxon>Eukaryota</taxon>
        <taxon>Discoba</taxon>
        <taxon>Euglenozoa</taxon>
        <taxon>Kinetoplastea</taxon>
        <taxon>Metakinetoplastina</taxon>
        <taxon>Neobodonida</taxon>
        <taxon>Neobodo</taxon>
    </lineage>
</organism>
<feature type="binding site" evidence="8">
    <location>
        <begin position="380"/>
        <end position="384"/>
    </location>
    <ligand>
        <name>substrate</name>
    </ligand>
</feature>
<accession>A0A7S1W224</accession>
<evidence type="ECO:0000256" key="7">
    <source>
        <dbReference type="PIRSR" id="PIRSR001362-1"/>
    </source>
</evidence>
<dbReference type="InterPro" id="IPR039556">
    <property type="entry name" value="ICL/PEPM"/>
</dbReference>
<keyword evidence="9" id="KW-0460">Magnesium</keyword>
<dbReference type="GO" id="GO:0006099">
    <property type="term" value="P:tricarboxylic acid cycle"/>
    <property type="evidence" value="ECO:0007669"/>
    <property type="project" value="UniProtKB-KW"/>
</dbReference>
<protein>
    <recommendedName>
        <fullName evidence="2 6">Isocitrate lyase</fullName>
    </recommendedName>
</protein>
<dbReference type="SUPFAM" id="SSF51621">
    <property type="entry name" value="Phosphoenolpyruvate/pyruvate domain"/>
    <property type="match status" value="1"/>
</dbReference>
<keyword evidence="3" id="KW-0329">Glyoxylate bypass</keyword>
<evidence type="ECO:0000256" key="9">
    <source>
        <dbReference type="PIRSR" id="PIRSR001362-3"/>
    </source>
</evidence>
<dbReference type="AlphaFoldDB" id="A0A7S1W224"/>
<comment type="similarity">
    <text evidence="6">Belongs to the isocitrate lyase/PEP mutase superfamily. Isocitrate lyase family.</text>
</comment>
<dbReference type="EMBL" id="HBGF01043984">
    <property type="protein sequence ID" value="CAD9144391.1"/>
    <property type="molecule type" value="Transcribed_RNA"/>
</dbReference>
<evidence type="ECO:0000256" key="2">
    <source>
        <dbReference type="ARBA" id="ARBA00012909"/>
    </source>
</evidence>
<evidence type="ECO:0000256" key="3">
    <source>
        <dbReference type="ARBA" id="ARBA00022435"/>
    </source>
</evidence>
<name>A0A7S1W224_NEODS</name>
<keyword evidence="9" id="KW-0479">Metal-binding</keyword>
<dbReference type="GO" id="GO:0004451">
    <property type="term" value="F:isocitrate lyase activity"/>
    <property type="evidence" value="ECO:0007669"/>
    <property type="project" value="InterPro"/>
</dbReference>
<evidence type="ECO:0000256" key="8">
    <source>
        <dbReference type="PIRSR" id="PIRSR001362-2"/>
    </source>
</evidence>
<feature type="binding site" evidence="8">
    <location>
        <begin position="202"/>
        <end position="203"/>
    </location>
    <ligand>
        <name>substrate</name>
    </ligand>
</feature>
<dbReference type="GO" id="GO:0006097">
    <property type="term" value="P:glyoxylate cycle"/>
    <property type="evidence" value="ECO:0007669"/>
    <property type="project" value="UniProtKB-KW"/>
</dbReference>
<proteinExistence type="inferred from homology"/>
<feature type="binding site" evidence="8">
    <location>
        <position position="415"/>
    </location>
    <ligand>
        <name>substrate</name>
    </ligand>
</feature>
<comment type="pathway">
    <text evidence="1">Carbohydrate metabolism; glyoxylate cycle; (S)-malate from isocitrate: step 1/2.</text>
</comment>
<feature type="binding site" evidence="8">
    <location>
        <position position="238"/>
    </location>
    <ligand>
        <name>substrate</name>
    </ligand>
</feature>
<dbReference type="PANTHER" id="PTHR21631:SF3">
    <property type="entry name" value="BIFUNCTIONAL GLYOXYLATE CYCLE PROTEIN"/>
    <property type="match status" value="1"/>
</dbReference>
<dbReference type="Gene3D" id="3.20.20.60">
    <property type="entry name" value="Phosphoenolpyruvate-binding domains"/>
    <property type="match status" value="2"/>
</dbReference>
<evidence type="ECO:0000256" key="1">
    <source>
        <dbReference type="ARBA" id="ARBA00004793"/>
    </source>
</evidence>
<comment type="cofactor">
    <cofactor evidence="9">
        <name>Mg(2+)</name>
        <dbReference type="ChEBI" id="CHEBI:18420"/>
    </cofactor>
    <text evidence="9">Can also use Mn(2+) ion.</text>
</comment>
<feature type="binding site" evidence="8">
    <location>
        <begin position="99"/>
        <end position="101"/>
    </location>
    <ligand>
        <name>substrate</name>
    </ligand>
</feature>